<dbReference type="PANTHER" id="PTHR33360:SF2">
    <property type="entry name" value="TRANSPOSASE FOR INSERTION SEQUENCE ELEMENT IS200"/>
    <property type="match status" value="1"/>
</dbReference>
<dbReference type="GO" id="GO:0006313">
    <property type="term" value="P:DNA transposition"/>
    <property type="evidence" value="ECO:0007669"/>
    <property type="project" value="InterPro"/>
</dbReference>
<dbReference type="EMBL" id="SJPL01000001">
    <property type="protein sequence ID" value="TWT68916.1"/>
    <property type="molecule type" value="Genomic_DNA"/>
</dbReference>
<name>A0A5C5XZP0_9PLAN</name>
<gene>
    <name evidence="2" type="ORF">Pan14r_12000</name>
</gene>
<evidence type="ECO:0000313" key="3">
    <source>
        <dbReference type="Proteomes" id="UP000317238"/>
    </source>
</evidence>
<dbReference type="GO" id="GO:0003677">
    <property type="term" value="F:DNA binding"/>
    <property type="evidence" value="ECO:0007669"/>
    <property type="project" value="InterPro"/>
</dbReference>
<feature type="domain" description="Transposase IS200-like" evidence="1">
    <location>
        <begin position="28"/>
        <end position="94"/>
    </location>
</feature>
<accession>A0A5C5XZP0</accession>
<dbReference type="AlphaFoldDB" id="A0A5C5XZP0"/>
<dbReference type="InterPro" id="IPR036515">
    <property type="entry name" value="Transposase_17_sf"/>
</dbReference>
<proteinExistence type="predicted"/>
<dbReference type="Proteomes" id="UP000317238">
    <property type="component" value="Unassembled WGS sequence"/>
</dbReference>
<dbReference type="InterPro" id="IPR002686">
    <property type="entry name" value="Transposase_17"/>
</dbReference>
<dbReference type="Gene3D" id="3.30.70.1290">
    <property type="entry name" value="Transposase IS200-like"/>
    <property type="match status" value="1"/>
</dbReference>
<comment type="caution">
    <text evidence="2">The sequence shown here is derived from an EMBL/GenBank/DDBJ whole genome shotgun (WGS) entry which is preliminary data.</text>
</comment>
<organism evidence="2 3">
    <name type="scientific">Crateriforma conspicua</name>
    <dbReference type="NCBI Taxonomy" id="2527996"/>
    <lineage>
        <taxon>Bacteria</taxon>
        <taxon>Pseudomonadati</taxon>
        <taxon>Planctomycetota</taxon>
        <taxon>Planctomycetia</taxon>
        <taxon>Planctomycetales</taxon>
        <taxon>Planctomycetaceae</taxon>
        <taxon>Crateriforma</taxon>
    </lineage>
</organism>
<reference evidence="2 3" key="1">
    <citation type="submission" date="2019-02" db="EMBL/GenBank/DDBJ databases">
        <title>Deep-cultivation of Planctomycetes and their phenomic and genomic characterization uncovers novel biology.</title>
        <authorList>
            <person name="Wiegand S."/>
            <person name="Jogler M."/>
            <person name="Boedeker C."/>
            <person name="Pinto D."/>
            <person name="Vollmers J."/>
            <person name="Rivas-Marin E."/>
            <person name="Kohn T."/>
            <person name="Peeters S.H."/>
            <person name="Heuer A."/>
            <person name="Rast P."/>
            <person name="Oberbeckmann S."/>
            <person name="Bunk B."/>
            <person name="Jeske O."/>
            <person name="Meyerdierks A."/>
            <person name="Storesund J.E."/>
            <person name="Kallscheuer N."/>
            <person name="Luecker S."/>
            <person name="Lage O.M."/>
            <person name="Pohl T."/>
            <person name="Merkel B.J."/>
            <person name="Hornburger P."/>
            <person name="Mueller R.-W."/>
            <person name="Bruemmer F."/>
            <person name="Labrenz M."/>
            <person name="Spormann A.M."/>
            <person name="Op Den Camp H."/>
            <person name="Overmann J."/>
            <person name="Amann R."/>
            <person name="Jetten M.S.M."/>
            <person name="Mascher T."/>
            <person name="Medema M.H."/>
            <person name="Devos D.P."/>
            <person name="Kaster A.-K."/>
            <person name="Ovreas L."/>
            <person name="Rohde M."/>
            <person name="Galperin M.Y."/>
            <person name="Jogler C."/>
        </authorList>
    </citation>
    <scope>NUCLEOTIDE SEQUENCE [LARGE SCALE GENOMIC DNA]</scope>
    <source>
        <strain evidence="2 3">Pan14r</strain>
    </source>
</reference>
<protein>
    <submittedName>
        <fullName evidence="2">Transposase IS200 like protein</fullName>
    </submittedName>
</protein>
<evidence type="ECO:0000259" key="1">
    <source>
        <dbReference type="Pfam" id="PF01797"/>
    </source>
</evidence>
<dbReference type="PANTHER" id="PTHR33360">
    <property type="entry name" value="TRANSPOSASE FOR INSERTION SEQUENCE ELEMENT IS200"/>
    <property type="match status" value="1"/>
</dbReference>
<sequence length="100" mass="11149">MSTSPEGTTTLEFWHVLLNQEISLPGTHHQLLYHFVFSTKNRRPYLQPETKDKVFEYLGGTARGLGGVPIRVGGHVDHVHLLVKLTTKHCIADFKGVVSG</sequence>
<dbReference type="RefSeq" id="WP_197203385.1">
    <property type="nucleotide sequence ID" value="NZ_SJPL01000001.1"/>
</dbReference>
<dbReference type="SUPFAM" id="SSF143422">
    <property type="entry name" value="Transposase IS200-like"/>
    <property type="match status" value="1"/>
</dbReference>
<dbReference type="Pfam" id="PF01797">
    <property type="entry name" value="Y1_Tnp"/>
    <property type="match status" value="1"/>
</dbReference>
<dbReference type="GO" id="GO:0004803">
    <property type="term" value="F:transposase activity"/>
    <property type="evidence" value="ECO:0007669"/>
    <property type="project" value="InterPro"/>
</dbReference>
<keyword evidence="3" id="KW-1185">Reference proteome</keyword>
<evidence type="ECO:0000313" key="2">
    <source>
        <dbReference type="EMBL" id="TWT68916.1"/>
    </source>
</evidence>